<keyword evidence="13" id="KW-0732">Signal</keyword>
<accession>A0A918JMZ5</accession>
<dbReference type="InterPro" id="IPR000531">
    <property type="entry name" value="Beta-barrel_TonB"/>
</dbReference>
<gene>
    <name evidence="16" type="ORF">GCM10007391_24880</name>
</gene>
<dbReference type="InterPro" id="IPR039426">
    <property type="entry name" value="TonB-dep_rcpt-like"/>
</dbReference>
<keyword evidence="10 11" id="KW-0998">Cell outer membrane</keyword>
<dbReference type="Gene3D" id="2.40.170.20">
    <property type="entry name" value="TonB-dependent receptor, beta-barrel domain"/>
    <property type="match status" value="3"/>
</dbReference>
<evidence type="ECO:0000256" key="2">
    <source>
        <dbReference type="ARBA" id="ARBA00022448"/>
    </source>
</evidence>
<keyword evidence="16" id="KW-0675">Receptor</keyword>
<reference evidence="16" key="2">
    <citation type="submission" date="2020-09" db="EMBL/GenBank/DDBJ databases">
        <authorList>
            <person name="Sun Q."/>
            <person name="Kim S."/>
        </authorList>
    </citation>
    <scope>NUCLEOTIDE SEQUENCE</scope>
    <source>
        <strain evidence="16">KCTC 22164</strain>
    </source>
</reference>
<evidence type="ECO:0000313" key="17">
    <source>
        <dbReference type="Proteomes" id="UP000631300"/>
    </source>
</evidence>
<keyword evidence="8 12" id="KW-0798">TonB box</keyword>
<evidence type="ECO:0000256" key="5">
    <source>
        <dbReference type="ARBA" id="ARBA00022692"/>
    </source>
</evidence>
<dbReference type="AlphaFoldDB" id="A0A918JMZ5"/>
<evidence type="ECO:0000259" key="15">
    <source>
        <dbReference type="Pfam" id="PF07715"/>
    </source>
</evidence>
<keyword evidence="2 11" id="KW-0813">Transport</keyword>
<evidence type="ECO:0000256" key="7">
    <source>
        <dbReference type="ARBA" id="ARBA00023065"/>
    </source>
</evidence>
<dbReference type="PROSITE" id="PS52016">
    <property type="entry name" value="TONB_DEPENDENT_REC_3"/>
    <property type="match status" value="1"/>
</dbReference>
<feature type="domain" description="TonB-dependent receptor plug" evidence="15">
    <location>
        <begin position="47"/>
        <end position="155"/>
    </location>
</feature>
<comment type="subcellular location">
    <subcellularLocation>
        <location evidence="1 11">Cell outer membrane</location>
        <topology evidence="1 11">Multi-pass membrane protein</topology>
    </subcellularLocation>
</comment>
<dbReference type="Pfam" id="PF07715">
    <property type="entry name" value="Plug"/>
    <property type="match status" value="1"/>
</dbReference>
<feature type="signal peptide" evidence="13">
    <location>
        <begin position="1"/>
        <end position="23"/>
    </location>
</feature>
<evidence type="ECO:0000256" key="13">
    <source>
        <dbReference type="SAM" id="SignalP"/>
    </source>
</evidence>
<dbReference type="PANTHER" id="PTHR32552">
    <property type="entry name" value="FERRICHROME IRON RECEPTOR-RELATED"/>
    <property type="match status" value="1"/>
</dbReference>
<sequence>MTRQILRSGFTLMIIGVSLGGQADETSTSDVSLEHIEVRAQKSVQPLQSVPLAVTALDSDWIDRTVALDIFDTTAYVPGFAAMQNQSATNSSFSIRGIGTTAQNYGFESSVGLYVNGVYRRRQNALINDFIDIARIEILKGPQATLFGKNTPAGAVTLESRRPVHGERDGFVALTTGSDDLLRLSGAASHTLIDDALSVRAAGFTAQRDGYIDEQQSGVTLNNRDRSGATLQLYYTPTSDVSVRVIADYAELDERCCGALTWQDNRQARDIEGKLGTDALLMQPPFNATLYTRDDFYDYRTSLSQAPRSTLKDKGLSVQLDYTFSPLWSLRSITAHRSLDAYDRIDSDFSDARLLEATNDAQQHAFSQELQFHYQTDSHRGIVGAFYYSQNLDLTFDTTTQSQFPAFFRASASELVPLPEAINTLSGLSNGIIAPAAPATPADTAFKHTALQQQESLALFGQNDWSVTPALTLSTGLRYTREDKSLTARFTEQGPGISGLTVDRGAWPNPLAASQGLIQIAGALGSGQPPPSDALRDIAPFQRAGWGYYFLGSAAVLPRPDLDESMRDEQLTGSLKLAYQTNPDTLLYASLATGYKAGGINTDRIAPQFDPVFDAEKARTLELGIKRDWPSNALRTNIALYRTWVDDFQATTFTGSGFNLQNAGSIDVKGAELELTWLPWQHTEVQLAAARVLAQFSSFERGTCRIDYQWHTGLPDPGQSVSGLPYCSRSGDRVGFEPETTLSVTATRHFALGRFPGAVSLDYQYSGDVMLDDTNDPLKHAPSYSLVNLRLHLSLPEWNTYVTLWGRNIFDEDYVARSAFSVPVQTGKIMAYPGRPVSYGIDIHSRF</sequence>
<dbReference type="InterPro" id="IPR036942">
    <property type="entry name" value="Beta-barrel_TonB_sf"/>
</dbReference>
<dbReference type="EMBL" id="BMXP01000006">
    <property type="protein sequence ID" value="GGW89612.1"/>
    <property type="molecule type" value="Genomic_DNA"/>
</dbReference>
<proteinExistence type="inferred from homology"/>
<keyword evidence="7" id="KW-0406">Ion transport</keyword>
<evidence type="ECO:0000256" key="11">
    <source>
        <dbReference type="PROSITE-ProRule" id="PRU01360"/>
    </source>
</evidence>
<evidence type="ECO:0000313" key="16">
    <source>
        <dbReference type="EMBL" id="GGW89612.1"/>
    </source>
</evidence>
<keyword evidence="17" id="KW-1185">Reference proteome</keyword>
<comment type="caution">
    <text evidence="16">The sequence shown here is derived from an EMBL/GenBank/DDBJ whole genome shotgun (WGS) entry which is preliminary data.</text>
</comment>
<evidence type="ECO:0000256" key="10">
    <source>
        <dbReference type="ARBA" id="ARBA00023237"/>
    </source>
</evidence>
<name>A0A918JMZ5_9ALTE</name>
<dbReference type="Pfam" id="PF00593">
    <property type="entry name" value="TonB_dep_Rec_b-barrel"/>
    <property type="match status" value="1"/>
</dbReference>
<dbReference type="PANTHER" id="PTHR32552:SF81">
    <property type="entry name" value="TONB-DEPENDENT OUTER MEMBRANE RECEPTOR"/>
    <property type="match status" value="1"/>
</dbReference>
<evidence type="ECO:0000256" key="12">
    <source>
        <dbReference type="RuleBase" id="RU003357"/>
    </source>
</evidence>
<feature type="chain" id="PRO_5037195764" evidence="13">
    <location>
        <begin position="24"/>
        <end position="847"/>
    </location>
</feature>
<dbReference type="GO" id="GO:0009279">
    <property type="term" value="C:cell outer membrane"/>
    <property type="evidence" value="ECO:0007669"/>
    <property type="project" value="UniProtKB-SubCell"/>
</dbReference>
<evidence type="ECO:0000256" key="3">
    <source>
        <dbReference type="ARBA" id="ARBA00022452"/>
    </source>
</evidence>
<dbReference type="InterPro" id="IPR012910">
    <property type="entry name" value="Plug_dom"/>
</dbReference>
<organism evidence="16 17">
    <name type="scientific">Alteromonas halophila</name>
    <dbReference type="NCBI Taxonomy" id="516698"/>
    <lineage>
        <taxon>Bacteria</taxon>
        <taxon>Pseudomonadati</taxon>
        <taxon>Pseudomonadota</taxon>
        <taxon>Gammaproteobacteria</taxon>
        <taxon>Alteromonadales</taxon>
        <taxon>Alteromonadaceae</taxon>
        <taxon>Alteromonas/Salinimonas group</taxon>
        <taxon>Alteromonas</taxon>
    </lineage>
</organism>
<comment type="similarity">
    <text evidence="11 12">Belongs to the TonB-dependent receptor family.</text>
</comment>
<dbReference type="Proteomes" id="UP000631300">
    <property type="component" value="Unassembled WGS sequence"/>
</dbReference>
<evidence type="ECO:0000256" key="4">
    <source>
        <dbReference type="ARBA" id="ARBA00022496"/>
    </source>
</evidence>
<reference evidence="16" key="1">
    <citation type="journal article" date="2014" name="Int. J. Syst. Evol. Microbiol.">
        <title>Complete genome sequence of Corynebacterium casei LMG S-19264T (=DSM 44701T), isolated from a smear-ripened cheese.</title>
        <authorList>
            <consortium name="US DOE Joint Genome Institute (JGI-PGF)"/>
            <person name="Walter F."/>
            <person name="Albersmeier A."/>
            <person name="Kalinowski J."/>
            <person name="Ruckert C."/>
        </authorList>
    </citation>
    <scope>NUCLEOTIDE SEQUENCE</scope>
    <source>
        <strain evidence="16">KCTC 22164</strain>
    </source>
</reference>
<evidence type="ECO:0000256" key="6">
    <source>
        <dbReference type="ARBA" id="ARBA00023004"/>
    </source>
</evidence>
<evidence type="ECO:0000256" key="8">
    <source>
        <dbReference type="ARBA" id="ARBA00023077"/>
    </source>
</evidence>
<dbReference type="GO" id="GO:0006826">
    <property type="term" value="P:iron ion transport"/>
    <property type="evidence" value="ECO:0007669"/>
    <property type="project" value="UniProtKB-KW"/>
</dbReference>
<evidence type="ECO:0000259" key="14">
    <source>
        <dbReference type="Pfam" id="PF00593"/>
    </source>
</evidence>
<evidence type="ECO:0000256" key="9">
    <source>
        <dbReference type="ARBA" id="ARBA00023136"/>
    </source>
</evidence>
<dbReference type="SUPFAM" id="SSF56935">
    <property type="entry name" value="Porins"/>
    <property type="match status" value="1"/>
</dbReference>
<keyword evidence="3 11" id="KW-1134">Transmembrane beta strand</keyword>
<evidence type="ECO:0000256" key="1">
    <source>
        <dbReference type="ARBA" id="ARBA00004571"/>
    </source>
</evidence>
<keyword evidence="5 11" id="KW-0812">Transmembrane</keyword>
<keyword evidence="4" id="KW-0410">Iron transport</keyword>
<keyword evidence="9 11" id="KW-0472">Membrane</keyword>
<protein>
    <submittedName>
        <fullName evidence="16">TonB-dependent receptor</fullName>
    </submittedName>
</protein>
<dbReference type="RefSeq" id="WP_229805128.1">
    <property type="nucleotide sequence ID" value="NZ_BMXP01000006.1"/>
</dbReference>
<keyword evidence="6" id="KW-0408">Iron</keyword>
<feature type="domain" description="TonB-dependent receptor-like beta-barrel" evidence="14">
    <location>
        <begin position="279"/>
        <end position="808"/>
    </location>
</feature>